<keyword evidence="3" id="KW-1133">Transmembrane helix</keyword>
<dbReference type="Proteomes" id="UP000196365">
    <property type="component" value="Unassembled WGS sequence"/>
</dbReference>
<evidence type="ECO:0000256" key="1">
    <source>
        <dbReference type="ARBA" id="ARBA00000085"/>
    </source>
</evidence>
<feature type="transmembrane region" description="Helical" evidence="3">
    <location>
        <begin position="12"/>
        <end position="29"/>
    </location>
</feature>
<keyword evidence="3" id="KW-0472">Membrane</keyword>
<protein>
    <recommendedName>
        <fullName evidence="2">histidine kinase</fullName>
        <ecNumber evidence="2">2.7.13.3</ecNumber>
    </recommendedName>
</protein>
<sequence>MSLFKYLKDSFRTILCFLLMILVINLILISSTDLNKSILDIFYMDMLLFLIFIGFLIIGYIRWKSTYKGIENALNAHEKIDTYLPEGEKLEQLLMRKIINFKNEEKLEEIKVLKESLEEVNDYTTKWIHEIKIPISVCEFIADRIEDEGLYDISKELRQEVERINFLINQILNISRASSYSLYFIVEEINLGTLVKSIIKNNINSFLSKKVEVEIENLDFDIFTDSKWAYYIVEQVINI</sequence>
<dbReference type="EMBL" id="FUWV01000009">
    <property type="protein sequence ID" value="SJZ74875.1"/>
    <property type="molecule type" value="Genomic_DNA"/>
</dbReference>
<evidence type="ECO:0000256" key="2">
    <source>
        <dbReference type="ARBA" id="ARBA00012438"/>
    </source>
</evidence>
<keyword evidence="5" id="KW-1185">Reference proteome</keyword>
<evidence type="ECO:0000256" key="3">
    <source>
        <dbReference type="SAM" id="Phobius"/>
    </source>
</evidence>
<name>A0A1T4N6X2_9FIRM</name>
<keyword evidence="3" id="KW-0812">Transmembrane</keyword>
<proteinExistence type="predicted"/>
<feature type="transmembrane region" description="Helical" evidence="3">
    <location>
        <begin position="41"/>
        <end position="61"/>
    </location>
</feature>
<dbReference type="SUPFAM" id="SSF47384">
    <property type="entry name" value="Homodimeric domain of signal transducing histidine kinase"/>
    <property type="match status" value="1"/>
</dbReference>
<accession>A0A1T4N6X2</accession>
<organism evidence="4 5">
    <name type="scientific">Garciella nitratireducens DSM 15102</name>
    <dbReference type="NCBI Taxonomy" id="1121911"/>
    <lineage>
        <taxon>Bacteria</taxon>
        <taxon>Bacillati</taxon>
        <taxon>Bacillota</taxon>
        <taxon>Clostridia</taxon>
        <taxon>Eubacteriales</taxon>
        <taxon>Eubacteriaceae</taxon>
        <taxon>Garciella</taxon>
    </lineage>
</organism>
<dbReference type="AlphaFoldDB" id="A0A1T4N6X2"/>
<dbReference type="InterPro" id="IPR036097">
    <property type="entry name" value="HisK_dim/P_sf"/>
</dbReference>
<dbReference type="GO" id="GO:0000155">
    <property type="term" value="F:phosphorelay sensor kinase activity"/>
    <property type="evidence" value="ECO:0007669"/>
    <property type="project" value="InterPro"/>
</dbReference>
<dbReference type="CDD" id="cd00082">
    <property type="entry name" value="HisKA"/>
    <property type="match status" value="1"/>
</dbReference>
<dbReference type="EC" id="2.7.13.3" evidence="2"/>
<comment type="catalytic activity">
    <reaction evidence="1">
        <text>ATP + protein L-histidine = ADP + protein N-phospho-L-histidine.</text>
        <dbReference type="EC" id="2.7.13.3"/>
    </reaction>
</comment>
<dbReference type="InterPro" id="IPR003661">
    <property type="entry name" value="HisK_dim/P_dom"/>
</dbReference>
<gene>
    <name evidence="4" type="ORF">SAMN02745973_01583</name>
</gene>
<reference evidence="4 5" key="1">
    <citation type="submission" date="2017-02" db="EMBL/GenBank/DDBJ databases">
        <authorList>
            <person name="Peterson S.W."/>
        </authorList>
    </citation>
    <scope>NUCLEOTIDE SEQUENCE [LARGE SCALE GENOMIC DNA]</scope>
    <source>
        <strain evidence="4 5">DSM 15102</strain>
    </source>
</reference>
<evidence type="ECO:0000313" key="4">
    <source>
        <dbReference type="EMBL" id="SJZ74875.1"/>
    </source>
</evidence>
<evidence type="ECO:0000313" key="5">
    <source>
        <dbReference type="Proteomes" id="UP000196365"/>
    </source>
</evidence>